<evidence type="ECO:0000313" key="5">
    <source>
        <dbReference type="EMBL" id="MBW0134768.1"/>
    </source>
</evidence>
<feature type="DNA-binding region" description="H-T-H motif" evidence="2">
    <location>
        <begin position="149"/>
        <end position="168"/>
    </location>
</feature>
<dbReference type="Proteomes" id="UP000694287">
    <property type="component" value="Unassembled WGS sequence"/>
</dbReference>
<keyword evidence="6" id="KW-1185">Reference proteome</keyword>
<evidence type="ECO:0000256" key="2">
    <source>
        <dbReference type="PROSITE-ProRule" id="PRU00335"/>
    </source>
</evidence>
<keyword evidence="1 2" id="KW-0238">DNA-binding</keyword>
<dbReference type="CDD" id="cd00093">
    <property type="entry name" value="HTH_XRE"/>
    <property type="match status" value="1"/>
</dbReference>
<sequence length="318" mass="33813">MARGGAARGDRVEVSDLGIGGRIREARLARGMSLRTLAGVLEVSPATLSQVETGKTAVSALRLARIAEVLGVAVQALVPEAGARRGPATGPPPTSDEPVARHLRQRAETVRAVLAGNGDDWRVFPPLALDAVLSSALTAFAERGYHGCSMRDIAAGADMSVPGLYHHYPSKQEMLATLLDIAGVESYERAVRARDDGGGGVERFARVVESMALFNTHRLEFARIGVAERRNLAPENRERITALRLRIQSLFDTEIAAGVASGELRTAQAADAGRAVIMLCTGLANWFRPDGPVTAEEVARTYTGFALGIVGADERPRS</sequence>
<evidence type="ECO:0000313" key="6">
    <source>
        <dbReference type="Proteomes" id="UP000694287"/>
    </source>
</evidence>
<evidence type="ECO:0000256" key="1">
    <source>
        <dbReference type="ARBA" id="ARBA00023125"/>
    </source>
</evidence>
<accession>A0ABS6UR83</accession>
<dbReference type="InterPro" id="IPR001647">
    <property type="entry name" value="HTH_TetR"/>
</dbReference>
<dbReference type="SMART" id="SM00530">
    <property type="entry name" value="HTH_XRE"/>
    <property type="match status" value="1"/>
</dbReference>
<feature type="domain" description="HTH cro/C1-type" evidence="3">
    <location>
        <begin position="23"/>
        <end position="77"/>
    </location>
</feature>
<evidence type="ECO:0000259" key="4">
    <source>
        <dbReference type="PROSITE" id="PS50977"/>
    </source>
</evidence>
<organism evidence="5 6">
    <name type="scientific">Pseudonocardia abyssalis</name>
    <dbReference type="NCBI Taxonomy" id="2792008"/>
    <lineage>
        <taxon>Bacteria</taxon>
        <taxon>Bacillati</taxon>
        <taxon>Actinomycetota</taxon>
        <taxon>Actinomycetes</taxon>
        <taxon>Pseudonocardiales</taxon>
        <taxon>Pseudonocardiaceae</taxon>
        <taxon>Pseudonocardia</taxon>
    </lineage>
</organism>
<dbReference type="InterPro" id="IPR001387">
    <property type="entry name" value="Cro/C1-type_HTH"/>
</dbReference>
<dbReference type="EMBL" id="JADQDK010000001">
    <property type="protein sequence ID" value="MBW0134768.1"/>
    <property type="molecule type" value="Genomic_DNA"/>
</dbReference>
<proteinExistence type="predicted"/>
<dbReference type="PANTHER" id="PTHR30055:SF237">
    <property type="entry name" value="TRANSCRIPTIONAL REPRESSOR MCE3R"/>
    <property type="match status" value="1"/>
</dbReference>
<dbReference type="Pfam" id="PF17932">
    <property type="entry name" value="TetR_C_24"/>
    <property type="match status" value="1"/>
</dbReference>
<evidence type="ECO:0000259" key="3">
    <source>
        <dbReference type="PROSITE" id="PS50943"/>
    </source>
</evidence>
<feature type="domain" description="HTH tetR-type" evidence="4">
    <location>
        <begin position="126"/>
        <end position="186"/>
    </location>
</feature>
<reference evidence="5 6" key="1">
    <citation type="submission" date="2020-11" db="EMBL/GenBank/DDBJ databases">
        <title>Pseudonocardia abyssalis sp. nov. and Pseudonocardia oceani sp. nov., description and phylogenomic analysis of two novel actinomycetes isolated from the deep Southern Ocean.</title>
        <authorList>
            <person name="Parra J."/>
        </authorList>
    </citation>
    <scope>NUCLEOTIDE SEQUENCE [LARGE SCALE GENOMIC DNA]</scope>
    <source>
        <strain evidence="5 6">KRD-168</strain>
    </source>
</reference>
<dbReference type="RefSeq" id="WP_218606305.1">
    <property type="nucleotide sequence ID" value="NZ_JADQDJ010000578.1"/>
</dbReference>
<comment type="caution">
    <text evidence="5">The sequence shown here is derived from an EMBL/GenBank/DDBJ whole genome shotgun (WGS) entry which is preliminary data.</text>
</comment>
<dbReference type="PROSITE" id="PS50977">
    <property type="entry name" value="HTH_TETR_2"/>
    <property type="match status" value="1"/>
</dbReference>
<dbReference type="PROSITE" id="PS50943">
    <property type="entry name" value="HTH_CROC1"/>
    <property type="match status" value="1"/>
</dbReference>
<name>A0ABS6UR83_9PSEU</name>
<dbReference type="PANTHER" id="PTHR30055">
    <property type="entry name" value="HTH-TYPE TRANSCRIPTIONAL REGULATOR RUTR"/>
    <property type="match status" value="1"/>
</dbReference>
<protein>
    <submittedName>
        <fullName evidence="5">TetR family transcriptional regulator</fullName>
    </submittedName>
</protein>
<dbReference type="Pfam" id="PF00440">
    <property type="entry name" value="TetR_N"/>
    <property type="match status" value="1"/>
</dbReference>
<dbReference type="Pfam" id="PF01381">
    <property type="entry name" value="HTH_3"/>
    <property type="match status" value="1"/>
</dbReference>
<dbReference type="InterPro" id="IPR041490">
    <property type="entry name" value="KstR2_TetR_C"/>
</dbReference>
<dbReference type="InterPro" id="IPR050109">
    <property type="entry name" value="HTH-type_TetR-like_transc_reg"/>
</dbReference>
<gene>
    <name evidence="5" type="ORF">I4I81_10920</name>
</gene>